<comment type="caution">
    <text evidence="3">The sequence shown here is derived from an EMBL/GenBank/DDBJ whole genome shotgun (WGS) entry which is preliminary data.</text>
</comment>
<dbReference type="AlphaFoldDB" id="A0A956RQV0"/>
<reference evidence="3" key="2">
    <citation type="journal article" date="2021" name="Microbiome">
        <title>Successional dynamics and alternative stable states in a saline activated sludge microbial community over 9 years.</title>
        <authorList>
            <person name="Wang Y."/>
            <person name="Ye J."/>
            <person name="Ju F."/>
            <person name="Liu L."/>
            <person name="Boyd J.A."/>
            <person name="Deng Y."/>
            <person name="Parks D.H."/>
            <person name="Jiang X."/>
            <person name="Yin X."/>
            <person name="Woodcroft B.J."/>
            <person name="Tyson G.W."/>
            <person name="Hugenholtz P."/>
            <person name="Polz M.F."/>
            <person name="Zhang T."/>
        </authorList>
    </citation>
    <scope>NUCLEOTIDE SEQUENCE</scope>
    <source>
        <strain evidence="3">HKST-UBA01</strain>
    </source>
</reference>
<sequence>MSNTTGAPERRLRQLVEALKGKRRLLVLTHDNPDPDCIASGWALTRVVRKARRMRVDFAYAGIIGRSENRTLTDVLRVPLRPLSQVDLGKYDAFALVDSQPETGNNSLPKGTIPTLVIDHHPCRELTRAVPFYDVREEYGATASMLAEYLEAAQVKVDRRLATALFYAIKSETQNLGRESSRADFRAFLRFFPLVDNLALSRIENPPIPRSYFAMFDQAIAGTETHGRVAVTRLGTVSNPDIVAQFADLIVRMEGMRWAFTMGRYAGDILLSVRTNLPHANAGRVVQKVVGRLGKAGGHGMMAGGKVPEAALTPDRARETERLLKGRILRILRAPAAGAQLVVPEVPSGA</sequence>
<reference evidence="3" key="1">
    <citation type="submission" date="2020-04" db="EMBL/GenBank/DDBJ databases">
        <authorList>
            <person name="Zhang T."/>
        </authorList>
    </citation>
    <scope>NUCLEOTIDE SEQUENCE</scope>
    <source>
        <strain evidence="3">HKST-UBA01</strain>
    </source>
</reference>
<evidence type="ECO:0000259" key="1">
    <source>
        <dbReference type="Pfam" id="PF01368"/>
    </source>
</evidence>
<gene>
    <name evidence="3" type="ORF">KC729_20575</name>
</gene>
<organism evidence="3 4">
    <name type="scientific">Eiseniibacteriota bacterium</name>
    <dbReference type="NCBI Taxonomy" id="2212470"/>
    <lineage>
        <taxon>Bacteria</taxon>
        <taxon>Candidatus Eiseniibacteriota</taxon>
    </lineage>
</organism>
<dbReference type="InterPro" id="IPR038763">
    <property type="entry name" value="DHH_sf"/>
</dbReference>
<dbReference type="InterPro" id="IPR001667">
    <property type="entry name" value="DDH_dom"/>
</dbReference>
<proteinExistence type="predicted"/>
<dbReference type="SUPFAM" id="SSF64182">
    <property type="entry name" value="DHH phosphoesterases"/>
    <property type="match status" value="1"/>
</dbReference>
<feature type="domain" description="DHHA1" evidence="2">
    <location>
        <begin position="228"/>
        <end position="311"/>
    </location>
</feature>
<dbReference type="Proteomes" id="UP000697710">
    <property type="component" value="Unassembled WGS sequence"/>
</dbReference>
<feature type="domain" description="DDH" evidence="1">
    <location>
        <begin position="25"/>
        <end position="169"/>
    </location>
</feature>
<accession>A0A956RQV0</accession>
<dbReference type="EMBL" id="JAGQHR010000984">
    <property type="protein sequence ID" value="MCA9730091.1"/>
    <property type="molecule type" value="Genomic_DNA"/>
</dbReference>
<dbReference type="InterPro" id="IPR051319">
    <property type="entry name" value="Oligoribo/pAp-PDE_c-di-AMP_PDE"/>
</dbReference>
<evidence type="ECO:0000259" key="2">
    <source>
        <dbReference type="Pfam" id="PF02272"/>
    </source>
</evidence>
<dbReference type="Gene3D" id="3.90.1640.10">
    <property type="entry name" value="inorganic pyrophosphatase (n-terminal core)"/>
    <property type="match status" value="1"/>
</dbReference>
<dbReference type="Pfam" id="PF02272">
    <property type="entry name" value="DHHA1"/>
    <property type="match status" value="1"/>
</dbReference>
<dbReference type="PANTHER" id="PTHR47618">
    <property type="entry name" value="BIFUNCTIONAL OLIGORIBONUCLEASE AND PAP PHOSPHATASE NRNA"/>
    <property type="match status" value="1"/>
</dbReference>
<dbReference type="Pfam" id="PF01368">
    <property type="entry name" value="DHH"/>
    <property type="match status" value="1"/>
</dbReference>
<dbReference type="InterPro" id="IPR003156">
    <property type="entry name" value="DHHA1_dom"/>
</dbReference>
<dbReference type="GO" id="GO:0003676">
    <property type="term" value="F:nucleic acid binding"/>
    <property type="evidence" value="ECO:0007669"/>
    <property type="project" value="InterPro"/>
</dbReference>
<dbReference type="PANTHER" id="PTHR47618:SF1">
    <property type="entry name" value="BIFUNCTIONAL OLIGORIBONUCLEASE AND PAP PHOSPHATASE NRNA"/>
    <property type="match status" value="1"/>
</dbReference>
<evidence type="ECO:0000313" key="3">
    <source>
        <dbReference type="EMBL" id="MCA9730091.1"/>
    </source>
</evidence>
<evidence type="ECO:0000313" key="4">
    <source>
        <dbReference type="Proteomes" id="UP000697710"/>
    </source>
</evidence>
<name>A0A956RQV0_UNCEI</name>
<protein>
    <submittedName>
        <fullName evidence="3">DHH family phosphoesterase</fullName>
    </submittedName>
</protein>